<dbReference type="HOGENOM" id="CLU_2666010_0_0_9"/>
<evidence type="ECO:0000313" key="2">
    <source>
        <dbReference type="Proteomes" id="UP000010880"/>
    </source>
</evidence>
<name>L0K9U7_HALHC</name>
<accession>L0K9U7</accession>
<organism evidence="1 2">
    <name type="scientific">Halobacteroides halobius (strain ATCC 35273 / DSM 5150 / MD-1)</name>
    <dbReference type="NCBI Taxonomy" id="748449"/>
    <lineage>
        <taxon>Bacteria</taxon>
        <taxon>Bacillati</taxon>
        <taxon>Bacillota</taxon>
        <taxon>Clostridia</taxon>
        <taxon>Halanaerobiales</taxon>
        <taxon>Halobacteroidaceae</taxon>
        <taxon>Halobacteroides</taxon>
    </lineage>
</organism>
<dbReference type="RefSeq" id="WP_015327007.1">
    <property type="nucleotide sequence ID" value="NC_019978.1"/>
</dbReference>
<proteinExistence type="predicted"/>
<evidence type="ECO:0008006" key="3">
    <source>
        <dbReference type="Google" id="ProtNLM"/>
    </source>
</evidence>
<reference evidence="2" key="1">
    <citation type="submission" date="2012-02" db="EMBL/GenBank/DDBJ databases">
        <title>The complete genome of Halobacteroides halobius DSM 5150.</title>
        <authorList>
            <person name="Lucas S."/>
            <person name="Copeland A."/>
            <person name="Lapidus A."/>
            <person name="Glavina del Rio T."/>
            <person name="Dalin E."/>
            <person name="Tice H."/>
            <person name="Bruce D."/>
            <person name="Goodwin L."/>
            <person name="Pitluck S."/>
            <person name="Peters L."/>
            <person name="Mikhailova N."/>
            <person name="Gu W."/>
            <person name="Kyrpides N."/>
            <person name="Mavromatis K."/>
            <person name="Ivanova N."/>
            <person name="Brettin T."/>
            <person name="Detter J.C."/>
            <person name="Han C."/>
            <person name="Larimer F."/>
            <person name="Land M."/>
            <person name="Hauser L."/>
            <person name="Markowitz V."/>
            <person name="Cheng J.-F."/>
            <person name="Hugenholtz P."/>
            <person name="Woyke T."/>
            <person name="Wu D."/>
            <person name="Tindall B."/>
            <person name="Pomrenke H."/>
            <person name="Brambilla E."/>
            <person name="Klenk H.-P."/>
            <person name="Eisen J.A."/>
        </authorList>
    </citation>
    <scope>NUCLEOTIDE SEQUENCE [LARGE SCALE GENOMIC DNA]</scope>
    <source>
        <strain evidence="2">ATCC 35273 / DSM 5150 / MD-1</strain>
    </source>
</reference>
<dbReference type="Proteomes" id="UP000010880">
    <property type="component" value="Chromosome"/>
</dbReference>
<dbReference type="AlphaFoldDB" id="L0K9U7"/>
<dbReference type="KEGG" id="hhl:Halha_1340"/>
<dbReference type="OrthoDB" id="1739831at2"/>
<gene>
    <name evidence="1" type="ordered locus">Halha_1340</name>
</gene>
<sequence length="75" mass="8998">MSLQKCSKCGTVFINQHTDRELCSDCFTKERDNFRKVRDYLWDHTGATVEEIAQETGVKEKIIRRFIREGRFNRR</sequence>
<protein>
    <recommendedName>
        <fullName evidence="3">Flagellar operon protein TIGR03826</fullName>
    </recommendedName>
</protein>
<dbReference type="STRING" id="748449.Halha_1340"/>
<evidence type="ECO:0000313" key="1">
    <source>
        <dbReference type="EMBL" id="AGB41285.1"/>
    </source>
</evidence>
<keyword evidence="2" id="KW-1185">Reference proteome</keyword>
<dbReference type="EMBL" id="CP003359">
    <property type="protein sequence ID" value="AGB41285.1"/>
    <property type="molecule type" value="Genomic_DNA"/>
</dbReference>